<protein>
    <recommendedName>
        <fullName evidence="2">Thymidylate synthase/dCMP hydroxymethylase domain-containing protein</fullName>
    </recommendedName>
</protein>
<dbReference type="SUPFAM" id="SSF55831">
    <property type="entry name" value="Thymidylate synthase/dCMP hydroxymethylase"/>
    <property type="match status" value="1"/>
</dbReference>
<dbReference type="Pfam" id="PF00303">
    <property type="entry name" value="Thymidylat_synt"/>
    <property type="match status" value="1"/>
</dbReference>
<organism evidence="3">
    <name type="scientific">marine sediment metagenome</name>
    <dbReference type="NCBI Taxonomy" id="412755"/>
    <lineage>
        <taxon>unclassified sequences</taxon>
        <taxon>metagenomes</taxon>
        <taxon>ecological metagenomes</taxon>
    </lineage>
</organism>
<proteinExistence type="predicted"/>
<dbReference type="InterPro" id="IPR023451">
    <property type="entry name" value="Thymidate_synth/dCMP_Mease_dom"/>
</dbReference>
<evidence type="ECO:0000313" key="3">
    <source>
        <dbReference type="EMBL" id="KKK81244.1"/>
    </source>
</evidence>
<feature type="domain" description="Thymidylate synthase/dCMP hydroxymethylase" evidence="2">
    <location>
        <begin position="12"/>
        <end position="131"/>
    </location>
</feature>
<dbReference type="Gene3D" id="3.30.572.10">
    <property type="entry name" value="Thymidylate synthase/dCMP hydroxymethylase domain"/>
    <property type="match status" value="1"/>
</dbReference>
<dbReference type="InterPro" id="IPR036926">
    <property type="entry name" value="Thymidate_synth/dCMP_Mease_sf"/>
</dbReference>
<reference evidence="3" key="1">
    <citation type="journal article" date="2015" name="Nature">
        <title>Complex archaea that bridge the gap between prokaryotes and eukaryotes.</title>
        <authorList>
            <person name="Spang A."/>
            <person name="Saw J.H."/>
            <person name="Jorgensen S.L."/>
            <person name="Zaremba-Niedzwiedzka K."/>
            <person name="Martijn J."/>
            <person name="Lind A.E."/>
            <person name="van Eijk R."/>
            <person name="Schleper C."/>
            <person name="Guy L."/>
            <person name="Ettema T.J."/>
        </authorList>
    </citation>
    <scope>NUCLEOTIDE SEQUENCE</scope>
</reference>
<evidence type="ECO:0000256" key="1">
    <source>
        <dbReference type="ARBA" id="ARBA00022679"/>
    </source>
</evidence>
<name>A0A0F9AS08_9ZZZZ</name>
<dbReference type="EMBL" id="LAZR01053210">
    <property type="protein sequence ID" value="KKK81244.1"/>
    <property type="molecule type" value="Genomic_DNA"/>
</dbReference>
<accession>A0A0F9AS08</accession>
<evidence type="ECO:0000259" key="2">
    <source>
        <dbReference type="Pfam" id="PF00303"/>
    </source>
</evidence>
<dbReference type="GO" id="GO:0016740">
    <property type="term" value="F:transferase activity"/>
    <property type="evidence" value="ECO:0007669"/>
    <property type="project" value="UniProtKB-KW"/>
</dbReference>
<dbReference type="AlphaFoldDB" id="A0A0F9AS08"/>
<keyword evidence="1" id="KW-0808">Transferase</keyword>
<gene>
    <name evidence="3" type="ORF">LCGC14_2815440</name>
</gene>
<comment type="caution">
    <text evidence="3">The sequence shown here is derived from an EMBL/GenBank/DDBJ whole genome shotgun (WGS) entry which is preliminary data.</text>
</comment>
<sequence length="146" mass="17316">MIWFQKLEKFSGNQWGWVLDSLIKDKDSRQALINFNQPKHKYNGVKDFPCTLSIQYLIRDNQLISITNMRSNDLVYGLGNDFPFFSYLHQRLHKQLKEVYPELGLGKIIHTAGSLHTYEKHYKMMDNIIDEYNVHEHKSAELKKDI</sequence>